<organism evidence="7">
    <name type="scientific">Candidatus Methanophagaceae archaeon ANME-1 ERB6</name>
    <dbReference type="NCBI Taxonomy" id="2759912"/>
    <lineage>
        <taxon>Archaea</taxon>
        <taxon>Methanobacteriati</taxon>
        <taxon>Methanobacteriota</taxon>
        <taxon>Stenosarchaea group</taxon>
        <taxon>Methanomicrobia</taxon>
        <taxon>Candidatus Methanophagales</taxon>
        <taxon>Candidatus Methanophagaceae</taxon>
    </lineage>
</organism>
<feature type="domain" description="PGF-CTERM archaeal protein-sorting signal" evidence="6">
    <location>
        <begin position="317"/>
        <end position="339"/>
    </location>
</feature>
<sequence length="341" mass="35830">MEKIKEVVIVAIVVAAIATIGTAVVLMPAQGSPAELSGKLAIAGSTTVLPINEECRRLLMDKNPALRISVSGGGSGHGVKSVGAGEIDIGAASRDVKSKEMETYPDLKPVGIGKDSVAIVVHPSNGVSELTMEQASKIFSGEIKNWKEVGGADEAIRVITREGGSGTRDCFEKFVMKPYEQEIAGKASVKDSNGGVIMTVTTDDKAIGYISLGYVDPTAVKAVKIDGVEATVENVLSGDYPISRSLYLITKGEPEPLEKAFIDFVLSEEGQKVVEERGYIKLAVEVTPAATSKVTPTPKVTPTQAPMPTATPTPTSTPGFEAVFAIASLLAIAYAALRRRK</sequence>
<protein>
    <submittedName>
        <fullName evidence="7">Uncharacterized protein</fullName>
    </submittedName>
</protein>
<keyword evidence="4" id="KW-0472">Membrane</keyword>
<proteinExistence type="predicted"/>
<feature type="region of interest" description="Disordered" evidence="3">
    <location>
        <begin position="293"/>
        <end position="314"/>
    </location>
</feature>
<dbReference type="InterPro" id="IPR026371">
    <property type="entry name" value="PGF_CTERM"/>
</dbReference>
<name>A0A7G9YU74_9EURY</name>
<keyword evidence="4" id="KW-0812">Transmembrane</keyword>
<keyword evidence="2" id="KW-0732">Signal</keyword>
<accession>A0A7G9YU74</accession>
<feature type="domain" description="PBP" evidence="5">
    <location>
        <begin position="35"/>
        <end position="269"/>
    </location>
</feature>
<feature type="transmembrane region" description="Helical" evidence="4">
    <location>
        <begin position="319"/>
        <end position="337"/>
    </location>
</feature>
<dbReference type="InterPro" id="IPR050811">
    <property type="entry name" value="Phosphate_ABC_transporter"/>
</dbReference>
<dbReference type="InterPro" id="IPR024370">
    <property type="entry name" value="PBP_domain"/>
</dbReference>
<evidence type="ECO:0000259" key="6">
    <source>
        <dbReference type="Pfam" id="PF18204"/>
    </source>
</evidence>
<feature type="transmembrane region" description="Helical" evidence="4">
    <location>
        <begin position="7"/>
        <end position="27"/>
    </location>
</feature>
<evidence type="ECO:0000256" key="4">
    <source>
        <dbReference type="SAM" id="Phobius"/>
    </source>
</evidence>
<dbReference type="NCBIfam" id="TIGR04126">
    <property type="entry name" value="PGF_CTERM"/>
    <property type="match status" value="1"/>
</dbReference>
<dbReference type="SUPFAM" id="SSF53850">
    <property type="entry name" value="Periplasmic binding protein-like II"/>
    <property type="match status" value="1"/>
</dbReference>
<evidence type="ECO:0000256" key="3">
    <source>
        <dbReference type="SAM" id="MobiDB-lite"/>
    </source>
</evidence>
<dbReference type="Pfam" id="PF18204">
    <property type="entry name" value="PGF-CTERM"/>
    <property type="match status" value="1"/>
</dbReference>
<dbReference type="PANTHER" id="PTHR30570:SF1">
    <property type="entry name" value="PHOSPHATE-BINDING PROTEIN PSTS"/>
    <property type="match status" value="1"/>
</dbReference>
<dbReference type="GO" id="GO:0005886">
    <property type="term" value="C:plasma membrane"/>
    <property type="evidence" value="ECO:0007669"/>
    <property type="project" value="UniProtKB-SubCell"/>
</dbReference>
<evidence type="ECO:0000259" key="5">
    <source>
        <dbReference type="Pfam" id="PF12849"/>
    </source>
</evidence>
<dbReference type="InterPro" id="IPR011862">
    <property type="entry name" value="Phos-bd"/>
</dbReference>
<evidence type="ECO:0000256" key="1">
    <source>
        <dbReference type="ARBA" id="ARBA00022448"/>
    </source>
</evidence>
<gene>
    <name evidence="7" type="ORF">FJOHDBIG_00006</name>
</gene>
<evidence type="ECO:0000313" key="7">
    <source>
        <dbReference type="EMBL" id="QNO51558.1"/>
    </source>
</evidence>
<keyword evidence="4" id="KW-1133">Transmembrane helix</keyword>
<dbReference type="PANTHER" id="PTHR30570">
    <property type="entry name" value="PERIPLASMIC PHOSPHATE BINDING COMPONENT OF PHOSPHATE ABC TRANSPORTER"/>
    <property type="match status" value="1"/>
</dbReference>
<dbReference type="GO" id="GO:0030115">
    <property type="term" value="C:S-layer"/>
    <property type="evidence" value="ECO:0007669"/>
    <property type="project" value="UniProtKB-SubCell"/>
</dbReference>
<dbReference type="AlphaFoldDB" id="A0A7G9YU74"/>
<dbReference type="NCBIfam" id="TIGR02136">
    <property type="entry name" value="ptsS_2"/>
    <property type="match status" value="1"/>
</dbReference>
<dbReference type="GO" id="GO:0042301">
    <property type="term" value="F:phosphate ion binding"/>
    <property type="evidence" value="ECO:0007669"/>
    <property type="project" value="InterPro"/>
</dbReference>
<dbReference type="Gene3D" id="3.40.190.10">
    <property type="entry name" value="Periplasmic binding protein-like II"/>
    <property type="match status" value="2"/>
</dbReference>
<reference evidence="7" key="1">
    <citation type="submission" date="2020-06" db="EMBL/GenBank/DDBJ databases">
        <title>Unique genomic features of the anaerobic methanotrophic archaea.</title>
        <authorList>
            <person name="Chadwick G.L."/>
            <person name="Skennerton C.T."/>
            <person name="Laso-Perez R."/>
            <person name="Leu A.O."/>
            <person name="Speth D.R."/>
            <person name="Yu H."/>
            <person name="Morgan-Lang C."/>
            <person name="Hatzenpichler R."/>
            <person name="Goudeau D."/>
            <person name="Malmstrom R."/>
            <person name="Brazelton W.J."/>
            <person name="Woyke T."/>
            <person name="Hallam S.J."/>
            <person name="Tyson G.W."/>
            <person name="Wegener G."/>
            <person name="Boetius A."/>
            <person name="Orphan V."/>
        </authorList>
    </citation>
    <scope>NUCLEOTIDE SEQUENCE</scope>
</reference>
<keyword evidence="1" id="KW-0813">Transport</keyword>
<evidence type="ECO:0000256" key="2">
    <source>
        <dbReference type="ARBA" id="ARBA00022729"/>
    </source>
</evidence>
<dbReference type="Pfam" id="PF12849">
    <property type="entry name" value="PBP_like_2"/>
    <property type="match status" value="1"/>
</dbReference>
<dbReference type="CDD" id="cd13653">
    <property type="entry name" value="PBP2_phosphate_like_1"/>
    <property type="match status" value="1"/>
</dbReference>
<dbReference type="EMBL" id="MT631473">
    <property type="protein sequence ID" value="QNO51558.1"/>
    <property type="molecule type" value="Genomic_DNA"/>
</dbReference>